<dbReference type="InterPro" id="IPR051077">
    <property type="entry name" value="Ca-dependent_lectin"/>
</dbReference>
<name>A0AA88XNP3_PINIB</name>
<evidence type="ECO:0000256" key="1">
    <source>
        <dbReference type="SAM" id="Phobius"/>
    </source>
</evidence>
<sequence length="357" mass="39113">MNSAIYGAKYDSDADFFGTKNGDGLPCAVCRSSSDVTSVMIPARRTCYKSWRKQYNGYLATNRDGSYGSKDYICINEDPDSFATAEDHGLRAIFQSTVASCGSLACPPYINYRRLTCVVYITATMAVQMQIVLLVLTFNSANGIEKKLLLNDPNQMEREIQELRTLVTTLTSQVSAIQQSKGGAQFIRWGKSVCPDNDTELVYDGFAAGGYYSNKGAGVNYLCLPRDPLWGINYTGTIYSTIYGAEYDTSFFGTNNGDDLPCAVCRSRSGVTSMMLPGRNKCYKHWRMQYNGYLATSGDSFDSSKEYICINENADAMVGGGHDYNGALFYSVAASCTSLACPPYISGKRLTCAVCTK</sequence>
<evidence type="ECO:0008006" key="4">
    <source>
        <dbReference type="Google" id="ProtNLM"/>
    </source>
</evidence>
<comment type="caution">
    <text evidence="2">The sequence shown here is derived from an EMBL/GenBank/DDBJ whole genome shotgun (WGS) entry which is preliminary data.</text>
</comment>
<dbReference type="GO" id="GO:0005615">
    <property type="term" value="C:extracellular space"/>
    <property type="evidence" value="ECO:0007669"/>
    <property type="project" value="TreeGrafter"/>
</dbReference>
<gene>
    <name evidence="2" type="ORF">FSP39_015632</name>
</gene>
<keyword evidence="1" id="KW-1133">Transmembrane helix</keyword>
<accession>A0AA88XNP3</accession>
<feature type="transmembrane region" description="Helical" evidence="1">
    <location>
        <begin position="117"/>
        <end position="138"/>
    </location>
</feature>
<protein>
    <recommendedName>
        <fullName evidence="4">Short-chain collagen C4</fullName>
    </recommendedName>
</protein>
<dbReference type="AlphaFoldDB" id="A0AA88XNP3"/>
<dbReference type="Proteomes" id="UP001186944">
    <property type="component" value="Unassembled WGS sequence"/>
</dbReference>
<dbReference type="PANTHER" id="PTHR24024:SF18">
    <property type="entry name" value="SHORT-CHAIN COLLAGEN C4-LIKE"/>
    <property type="match status" value="1"/>
</dbReference>
<organism evidence="2 3">
    <name type="scientific">Pinctada imbricata</name>
    <name type="common">Atlantic pearl-oyster</name>
    <name type="synonym">Pinctada martensii</name>
    <dbReference type="NCBI Taxonomy" id="66713"/>
    <lineage>
        <taxon>Eukaryota</taxon>
        <taxon>Metazoa</taxon>
        <taxon>Spiralia</taxon>
        <taxon>Lophotrochozoa</taxon>
        <taxon>Mollusca</taxon>
        <taxon>Bivalvia</taxon>
        <taxon>Autobranchia</taxon>
        <taxon>Pteriomorphia</taxon>
        <taxon>Pterioida</taxon>
        <taxon>Pterioidea</taxon>
        <taxon>Pteriidae</taxon>
        <taxon>Pinctada</taxon>
    </lineage>
</organism>
<reference evidence="2" key="1">
    <citation type="submission" date="2019-08" db="EMBL/GenBank/DDBJ databases">
        <title>The improved chromosome-level genome for the pearl oyster Pinctada fucata martensii using PacBio sequencing and Hi-C.</title>
        <authorList>
            <person name="Zheng Z."/>
        </authorList>
    </citation>
    <scope>NUCLEOTIDE SEQUENCE</scope>
    <source>
        <strain evidence="2">ZZ-2019</strain>
        <tissue evidence="2">Adductor muscle</tissue>
    </source>
</reference>
<keyword evidence="3" id="KW-1185">Reference proteome</keyword>
<evidence type="ECO:0000313" key="3">
    <source>
        <dbReference type="Proteomes" id="UP001186944"/>
    </source>
</evidence>
<dbReference type="PANTHER" id="PTHR24024">
    <property type="entry name" value="PULMONARY SURFACTANT-ASSOCIATED PROTEIN A"/>
    <property type="match status" value="1"/>
</dbReference>
<dbReference type="EMBL" id="VSWD01000013">
    <property type="protein sequence ID" value="KAK3084570.1"/>
    <property type="molecule type" value="Genomic_DNA"/>
</dbReference>
<keyword evidence="1" id="KW-0472">Membrane</keyword>
<evidence type="ECO:0000313" key="2">
    <source>
        <dbReference type="EMBL" id="KAK3084570.1"/>
    </source>
</evidence>
<keyword evidence="1" id="KW-0812">Transmembrane</keyword>
<proteinExistence type="predicted"/>